<gene>
    <name evidence="4" type="ordered locus">Igag_1198</name>
</gene>
<dbReference type="InterPro" id="IPR001131">
    <property type="entry name" value="Peptidase_M24B_aminopep-P_CS"/>
</dbReference>
<accession>E0SP77</accession>
<dbReference type="Proteomes" id="UP000001304">
    <property type="component" value="Chromosome"/>
</dbReference>
<dbReference type="InterPro" id="IPR001714">
    <property type="entry name" value="Pept_M24_MAP"/>
</dbReference>
<reference evidence="4 5" key="1">
    <citation type="journal article" date="2010" name="Stand. Genomic Sci.">
        <title>Complete genome sequence of Ignisphaera aggregans type strain (AQ1.S1).</title>
        <authorList>
            <person name="Goker M."/>
            <person name="Held B."/>
            <person name="Lapidus A."/>
            <person name="Nolan M."/>
            <person name="Spring S."/>
            <person name="Yasawong M."/>
            <person name="Lucas S."/>
            <person name="Glavina Del Rio T."/>
            <person name="Tice H."/>
            <person name="Cheng J.F."/>
            <person name="Goodwin L."/>
            <person name="Tapia R."/>
            <person name="Pitluck S."/>
            <person name="Liolios K."/>
            <person name="Ivanova N."/>
            <person name="Mavromatis K."/>
            <person name="Mikhailova N."/>
            <person name="Pati A."/>
            <person name="Chen A."/>
            <person name="Palaniappan K."/>
            <person name="Brambilla E."/>
            <person name="Land M."/>
            <person name="Hauser L."/>
            <person name="Chang Y.J."/>
            <person name="Jeffries C.D."/>
            <person name="Brettin T."/>
            <person name="Detter J.C."/>
            <person name="Han C."/>
            <person name="Rohde M."/>
            <person name="Sikorski J."/>
            <person name="Woyke T."/>
            <person name="Bristow J."/>
            <person name="Eisen J.A."/>
            <person name="Markowitz V."/>
            <person name="Hugenholtz P."/>
            <person name="Kyrpides N.C."/>
            <person name="Klenk H.P."/>
        </authorList>
    </citation>
    <scope>NUCLEOTIDE SEQUENCE [LARGE SCALE GENOMIC DNA]</scope>
    <source>
        <strain evidence="5">DSM 17230 / JCM 13409 / AQ1.S1</strain>
    </source>
</reference>
<evidence type="ECO:0000313" key="5">
    <source>
        <dbReference type="Proteomes" id="UP000001304"/>
    </source>
</evidence>
<dbReference type="GO" id="GO:0016787">
    <property type="term" value="F:hydrolase activity"/>
    <property type="evidence" value="ECO:0007669"/>
    <property type="project" value="UniProtKB-KW"/>
</dbReference>
<evidence type="ECO:0000313" key="4">
    <source>
        <dbReference type="EMBL" id="ADM28004.1"/>
    </source>
</evidence>
<dbReference type="PANTHER" id="PTHR46112">
    <property type="entry name" value="AMINOPEPTIDASE"/>
    <property type="match status" value="1"/>
</dbReference>
<evidence type="ECO:0000256" key="1">
    <source>
        <dbReference type="ARBA" id="ARBA00022723"/>
    </source>
</evidence>
<dbReference type="EMBL" id="CP002098">
    <property type="protein sequence ID" value="ADM28004.1"/>
    <property type="molecule type" value="Genomic_DNA"/>
</dbReference>
<proteinExistence type="predicted"/>
<sequence length="377" mass="42732">MNTNLFKNRISKIIKAIKEMGIDGNIAIFRSKESLTYLFAEIYNPPPEEVSIFASILHLDTFDIDIYVSALDFYRVEEIYGVKGVNIYPVASRDMGLDLGVDIIDHDKLNSIIHEYIKKNRIIMIDEPIYCLDSICIDIRGLIRRCRRSKDQAEADIIGKAVRITEKALDSILSEIVIGIDEKTIAALIEKKAREFGADGFAFGSIVAIGVNTSKPHHIPTLQRFTGREPILIDFGVRVQGYVSDITRMIIPNKLGEEYNDLEDNINIIDEAIDETLKVVGQDAICKNIDYVARDVLKKRGLDKYFLHGLGHGIGIDVHEEPRLSPRSEHRLINGDVITIEPGIYIRGRYGVRIEEDIYVTLNTYKKLTTLTRVLRL</sequence>
<name>E0SP77_IGNAA</name>
<dbReference type="KEGG" id="iag:Igag_1198"/>
<evidence type="ECO:0000259" key="3">
    <source>
        <dbReference type="Pfam" id="PF00557"/>
    </source>
</evidence>
<dbReference type="STRING" id="583356.Igag_1198"/>
<dbReference type="InterPro" id="IPR000994">
    <property type="entry name" value="Pept_M24"/>
</dbReference>
<dbReference type="InterPro" id="IPR050659">
    <property type="entry name" value="Peptidase_M24B"/>
</dbReference>
<dbReference type="PRINTS" id="PR00599">
    <property type="entry name" value="MAPEPTIDASE"/>
</dbReference>
<dbReference type="SUPFAM" id="SSF55920">
    <property type="entry name" value="Creatinase/aminopeptidase"/>
    <property type="match status" value="1"/>
</dbReference>
<protein>
    <submittedName>
        <fullName evidence="4">Peptidase M24</fullName>
    </submittedName>
</protein>
<dbReference type="HOGENOM" id="CLU_017266_4_0_2"/>
<feature type="domain" description="Peptidase M24" evidence="3">
    <location>
        <begin position="158"/>
        <end position="361"/>
    </location>
</feature>
<dbReference type="Gene3D" id="3.90.230.10">
    <property type="entry name" value="Creatinase/methionine aminopeptidase superfamily"/>
    <property type="match status" value="1"/>
</dbReference>
<keyword evidence="5" id="KW-1185">Reference proteome</keyword>
<keyword evidence="2" id="KW-0378">Hydrolase</keyword>
<keyword evidence="1" id="KW-0479">Metal-binding</keyword>
<evidence type="ECO:0000256" key="2">
    <source>
        <dbReference type="ARBA" id="ARBA00022801"/>
    </source>
</evidence>
<dbReference type="InterPro" id="IPR036005">
    <property type="entry name" value="Creatinase/aminopeptidase-like"/>
</dbReference>
<dbReference type="Pfam" id="PF00557">
    <property type="entry name" value="Peptidase_M24"/>
    <property type="match status" value="1"/>
</dbReference>
<dbReference type="PROSITE" id="PS00491">
    <property type="entry name" value="PROLINE_PEPTIDASE"/>
    <property type="match status" value="1"/>
</dbReference>
<dbReference type="PANTHER" id="PTHR46112:SF9">
    <property type="entry name" value="XAA-PRO AMINOPEPTIDASE"/>
    <property type="match status" value="1"/>
</dbReference>
<dbReference type="GO" id="GO:0046872">
    <property type="term" value="F:metal ion binding"/>
    <property type="evidence" value="ECO:0007669"/>
    <property type="project" value="UniProtKB-KW"/>
</dbReference>
<organism evidence="4 5">
    <name type="scientific">Ignisphaera aggregans (strain DSM 17230 / JCM 13409 / AQ1.S1)</name>
    <dbReference type="NCBI Taxonomy" id="583356"/>
    <lineage>
        <taxon>Archaea</taxon>
        <taxon>Thermoproteota</taxon>
        <taxon>Thermoprotei</taxon>
        <taxon>Desulfurococcales</taxon>
        <taxon>Desulfurococcaceae</taxon>
        <taxon>Ignisphaera</taxon>
    </lineage>
</organism>
<dbReference type="AlphaFoldDB" id="E0SP77"/>
<dbReference type="BioCyc" id="IAGG583356:GHAH-1175-MONOMER"/>